<dbReference type="OrthoDB" id="428260at2759"/>
<dbReference type="InParanoid" id="A0A316VAK7"/>
<dbReference type="RefSeq" id="XP_025354824.1">
    <property type="nucleotide sequence ID" value="XM_025501668.1"/>
</dbReference>
<evidence type="ECO:0000313" key="3">
    <source>
        <dbReference type="Proteomes" id="UP000245771"/>
    </source>
</evidence>
<dbReference type="InterPro" id="IPR012338">
    <property type="entry name" value="Beta-lactam/transpept-like"/>
</dbReference>
<gene>
    <name evidence="2" type="ORF">FA14DRAFT_188609</name>
</gene>
<dbReference type="InterPro" id="IPR001466">
    <property type="entry name" value="Beta-lactam-related"/>
</dbReference>
<dbReference type="EMBL" id="KZ819603">
    <property type="protein sequence ID" value="PWN34522.1"/>
    <property type="molecule type" value="Genomic_DNA"/>
</dbReference>
<dbReference type="PANTHER" id="PTHR43283:SF3">
    <property type="entry name" value="BETA-LACTAMASE FAMILY PROTEIN (AFU_ORTHOLOGUE AFUA_5G07500)"/>
    <property type="match status" value="1"/>
</dbReference>
<evidence type="ECO:0000259" key="1">
    <source>
        <dbReference type="Pfam" id="PF00144"/>
    </source>
</evidence>
<proteinExistence type="predicted"/>
<dbReference type="InterPro" id="IPR050789">
    <property type="entry name" value="Diverse_Enzym_Activities"/>
</dbReference>
<keyword evidence="3" id="KW-1185">Reference proteome</keyword>
<dbReference type="Pfam" id="PF00144">
    <property type="entry name" value="Beta-lactamase"/>
    <property type="match status" value="1"/>
</dbReference>
<dbReference type="AlphaFoldDB" id="A0A316VAK7"/>
<dbReference type="Proteomes" id="UP000245771">
    <property type="component" value="Unassembled WGS sequence"/>
</dbReference>
<reference evidence="2 3" key="1">
    <citation type="journal article" date="2018" name="Mol. Biol. Evol.">
        <title>Broad Genomic Sampling Reveals a Smut Pathogenic Ancestry of the Fungal Clade Ustilaginomycotina.</title>
        <authorList>
            <person name="Kijpornyongpan T."/>
            <person name="Mondo S.J."/>
            <person name="Barry K."/>
            <person name="Sandor L."/>
            <person name="Lee J."/>
            <person name="Lipzen A."/>
            <person name="Pangilinan J."/>
            <person name="LaButti K."/>
            <person name="Hainaut M."/>
            <person name="Henrissat B."/>
            <person name="Grigoriev I.V."/>
            <person name="Spatafora J.W."/>
            <person name="Aime M.C."/>
        </authorList>
    </citation>
    <scope>NUCLEOTIDE SEQUENCE [LARGE SCALE GENOMIC DNA]</scope>
    <source>
        <strain evidence="2 3">MCA 3882</strain>
    </source>
</reference>
<feature type="domain" description="Beta-lactamase-related" evidence="1">
    <location>
        <begin position="21"/>
        <end position="373"/>
    </location>
</feature>
<evidence type="ECO:0000313" key="2">
    <source>
        <dbReference type="EMBL" id="PWN34522.1"/>
    </source>
</evidence>
<accession>A0A316VAK7</accession>
<sequence length="402" mass="43972">MSSNLAETVQAKLQDACSDPTTKIPGLILAIADKQGKLLTHSAAGIRQVGSQEKMDEDMLCWMASCTKLITVIAALQLVEQGKLQLQSPIHDVLPEIKELEKGYKTPITLHHLITHTAGMSYPFFNHDTKKWFEERGLTSFGCKKASIMGPLNAEPGSRWEYGCAIDWAGLAVEKVSGMDLDAYFKKHIFEPLGIKNMTLKPQSGLPGNKPVGPHLAGMNFRDESKGGKVVAQPHVIEEDESKIEILYGGAGAYGNAAEYVQILVALLNDGKHPKTGNAILKPESAQLLFKDQLDDKLVKDLYRLIPGAIPELSNDVDMPGDPKNWTYGGLKMYTSAAKDHYLVWWAGIANHYWFINHEMGIAAMIQAQVFPFNDPQIGGLFFGDISNAIQQHVMGGGASSA</sequence>
<organism evidence="2 3">
    <name type="scientific">Meira miltonrushii</name>
    <dbReference type="NCBI Taxonomy" id="1280837"/>
    <lineage>
        <taxon>Eukaryota</taxon>
        <taxon>Fungi</taxon>
        <taxon>Dikarya</taxon>
        <taxon>Basidiomycota</taxon>
        <taxon>Ustilaginomycotina</taxon>
        <taxon>Exobasidiomycetes</taxon>
        <taxon>Exobasidiales</taxon>
        <taxon>Brachybasidiaceae</taxon>
        <taxon>Meira</taxon>
    </lineage>
</organism>
<name>A0A316VAK7_9BASI</name>
<dbReference type="PANTHER" id="PTHR43283">
    <property type="entry name" value="BETA-LACTAMASE-RELATED"/>
    <property type="match status" value="1"/>
</dbReference>
<dbReference type="STRING" id="1280837.A0A316VAK7"/>
<protein>
    <submittedName>
        <fullName evidence="2">Beta-lactamase/transpeptidase-like protein</fullName>
    </submittedName>
</protein>
<dbReference type="GeneID" id="37023449"/>
<dbReference type="Gene3D" id="3.40.710.10">
    <property type="entry name" value="DD-peptidase/beta-lactamase superfamily"/>
    <property type="match status" value="1"/>
</dbReference>
<dbReference type="SUPFAM" id="SSF56601">
    <property type="entry name" value="beta-lactamase/transpeptidase-like"/>
    <property type="match status" value="1"/>
</dbReference>